<accession>A0A8C0J5N2</accession>
<evidence type="ECO:0000256" key="4">
    <source>
        <dbReference type="ARBA" id="ARBA00022622"/>
    </source>
</evidence>
<protein>
    <recommendedName>
        <fullName evidence="11">Neuritin</fullName>
    </recommendedName>
</protein>
<dbReference type="Ensembl" id="ENSCABT00000029992.1">
    <property type="protein sequence ID" value="ENSCABP00000027393.1"/>
    <property type="gene ID" value="ENSCABG00000020110.1"/>
</dbReference>
<evidence type="ECO:0000313" key="10">
    <source>
        <dbReference type="Proteomes" id="UP000694404"/>
    </source>
</evidence>
<dbReference type="InterPro" id="IPR026144">
    <property type="entry name" value="Neuritin_fam"/>
</dbReference>
<dbReference type="GeneTree" id="ENSGT00530000063853"/>
<evidence type="ECO:0000256" key="3">
    <source>
        <dbReference type="ARBA" id="ARBA00022475"/>
    </source>
</evidence>
<comment type="subcellular location">
    <subcellularLocation>
        <location evidence="1">Cell membrane</location>
        <topology evidence="1">Lipid-anchor</topology>
        <topology evidence="1">GPI-anchor</topology>
    </subcellularLocation>
</comment>
<dbReference type="Proteomes" id="UP000694404">
    <property type="component" value="Unplaced"/>
</dbReference>
<evidence type="ECO:0000256" key="2">
    <source>
        <dbReference type="ARBA" id="ARBA00008377"/>
    </source>
</evidence>
<name>A0A8C0J5N2_CHEAB</name>
<keyword evidence="7" id="KW-0325">Glycoprotein</keyword>
<reference evidence="9" key="1">
    <citation type="submission" date="2025-08" db="UniProtKB">
        <authorList>
            <consortium name="Ensembl"/>
        </authorList>
    </citation>
    <scope>IDENTIFICATION</scope>
</reference>
<keyword evidence="5" id="KW-0732">Signal</keyword>
<evidence type="ECO:0000313" key="9">
    <source>
        <dbReference type="Ensembl" id="ENSCABP00000027393.1"/>
    </source>
</evidence>
<evidence type="ECO:0000256" key="7">
    <source>
        <dbReference type="ARBA" id="ARBA00023180"/>
    </source>
</evidence>
<dbReference type="AlphaFoldDB" id="A0A8C0J5N2"/>
<keyword evidence="4" id="KW-0336">GPI-anchor</keyword>
<sequence>PTETEAQADSTQEIAAMSLPSLPSGLCWCFFPQPMLEVLGKPMEGDGTGLTQSWVATLLHKPPFWFIGYLVRSLASETKCENIYQGFSDCILKLGENMAIYEDDDRDEVQGLHTVCGYWDEFHMCAMTALWECQKEAASIWETLKKESRKIKFQGSLFDLCSPNSSQSFSLTNVSNFVVLSISLMVTWLNL</sequence>
<evidence type="ECO:0000256" key="1">
    <source>
        <dbReference type="ARBA" id="ARBA00004609"/>
    </source>
</evidence>
<keyword evidence="8" id="KW-0449">Lipoprotein</keyword>
<evidence type="ECO:0000256" key="6">
    <source>
        <dbReference type="ARBA" id="ARBA00023136"/>
    </source>
</evidence>
<proteinExistence type="inferred from homology"/>
<evidence type="ECO:0008006" key="11">
    <source>
        <dbReference type="Google" id="ProtNLM"/>
    </source>
</evidence>
<keyword evidence="10" id="KW-1185">Reference proteome</keyword>
<dbReference type="Pfam" id="PF15056">
    <property type="entry name" value="NRN1"/>
    <property type="match status" value="1"/>
</dbReference>
<comment type="similarity">
    <text evidence="2">Belongs to the neuritin family.</text>
</comment>
<reference evidence="9" key="2">
    <citation type="submission" date="2025-09" db="UniProtKB">
        <authorList>
            <consortium name="Ensembl"/>
        </authorList>
    </citation>
    <scope>IDENTIFICATION</scope>
</reference>
<evidence type="ECO:0000256" key="5">
    <source>
        <dbReference type="ARBA" id="ARBA00022729"/>
    </source>
</evidence>
<organism evidence="9 10">
    <name type="scientific">Chelonoidis abingdonii</name>
    <name type="common">Abingdon island giant tortoise</name>
    <name type="synonym">Testudo abingdonii</name>
    <dbReference type="NCBI Taxonomy" id="106734"/>
    <lineage>
        <taxon>Eukaryota</taxon>
        <taxon>Metazoa</taxon>
        <taxon>Chordata</taxon>
        <taxon>Craniata</taxon>
        <taxon>Vertebrata</taxon>
        <taxon>Euteleostomi</taxon>
        <taxon>Archelosauria</taxon>
        <taxon>Testudinata</taxon>
        <taxon>Testudines</taxon>
        <taxon>Cryptodira</taxon>
        <taxon>Durocryptodira</taxon>
        <taxon>Testudinoidea</taxon>
        <taxon>Testudinidae</taxon>
        <taxon>Chelonoidis</taxon>
    </lineage>
</organism>
<dbReference type="GO" id="GO:1990138">
    <property type="term" value="P:neuron projection extension"/>
    <property type="evidence" value="ECO:0007669"/>
    <property type="project" value="TreeGrafter"/>
</dbReference>
<keyword evidence="3" id="KW-1003">Cell membrane</keyword>
<dbReference type="GO" id="GO:0005886">
    <property type="term" value="C:plasma membrane"/>
    <property type="evidence" value="ECO:0007669"/>
    <property type="project" value="UniProtKB-SubCell"/>
</dbReference>
<dbReference type="OMA" id="HNCAMAT"/>
<evidence type="ECO:0000256" key="8">
    <source>
        <dbReference type="ARBA" id="ARBA00023288"/>
    </source>
</evidence>
<dbReference type="GO" id="GO:0098552">
    <property type="term" value="C:side of membrane"/>
    <property type="evidence" value="ECO:0007669"/>
    <property type="project" value="UniProtKB-KW"/>
</dbReference>
<keyword evidence="6" id="KW-0472">Membrane</keyword>
<dbReference type="PANTHER" id="PTHR15902:SF5">
    <property type="entry name" value="NEURITIN"/>
    <property type="match status" value="1"/>
</dbReference>
<dbReference type="PANTHER" id="PTHR15902">
    <property type="entry name" value="NEURITIN-RELATED"/>
    <property type="match status" value="1"/>
</dbReference>